<comment type="caution">
    <text evidence="2">The sequence shown here is derived from an EMBL/GenBank/DDBJ whole genome shotgun (WGS) entry which is preliminary data.</text>
</comment>
<feature type="transmembrane region" description="Helical" evidence="1">
    <location>
        <begin position="377"/>
        <end position="397"/>
    </location>
</feature>
<gene>
    <name evidence="2" type="ORF">VP01_1765g3</name>
</gene>
<keyword evidence="1" id="KW-1133">Transmembrane helix</keyword>
<dbReference type="EMBL" id="LAVV01006576">
    <property type="protein sequence ID" value="KNZ59292.1"/>
    <property type="molecule type" value="Genomic_DNA"/>
</dbReference>
<organism evidence="2 3">
    <name type="scientific">Puccinia sorghi</name>
    <dbReference type="NCBI Taxonomy" id="27349"/>
    <lineage>
        <taxon>Eukaryota</taxon>
        <taxon>Fungi</taxon>
        <taxon>Dikarya</taxon>
        <taxon>Basidiomycota</taxon>
        <taxon>Pucciniomycotina</taxon>
        <taxon>Pucciniomycetes</taxon>
        <taxon>Pucciniales</taxon>
        <taxon>Pucciniaceae</taxon>
        <taxon>Puccinia</taxon>
    </lineage>
</organism>
<protein>
    <submittedName>
        <fullName evidence="2">Uncharacterized protein</fullName>
    </submittedName>
</protein>
<evidence type="ECO:0000313" key="2">
    <source>
        <dbReference type="EMBL" id="KNZ59292.1"/>
    </source>
</evidence>
<reference evidence="2 3" key="1">
    <citation type="submission" date="2015-08" db="EMBL/GenBank/DDBJ databases">
        <title>Next Generation Sequencing and Analysis of the Genome of Puccinia sorghi L Schw, the Causal Agent of Maize Common Rust.</title>
        <authorList>
            <person name="Rochi L."/>
            <person name="Burguener G."/>
            <person name="Darino M."/>
            <person name="Turjanski A."/>
            <person name="Kreff E."/>
            <person name="Dieguez M.J."/>
            <person name="Sacco F."/>
        </authorList>
    </citation>
    <scope>NUCLEOTIDE SEQUENCE [LARGE SCALE GENOMIC DNA]</scope>
    <source>
        <strain evidence="2 3">RO10H11247</strain>
    </source>
</reference>
<dbReference type="VEuPathDB" id="FungiDB:VP01_1765g3"/>
<dbReference type="AlphaFoldDB" id="A0A0L6VFF9"/>
<proteinExistence type="predicted"/>
<keyword evidence="1" id="KW-0472">Membrane</keyword>
<name>A0A0L6VFF9_9BASI</name>
<dbReference type="Proteomes" id="UP000037035">
    <property type="component" value="Unassembled WGS sequence"/>
</dbReference>
<accession>A0A0L6VFF9</accession>
<keyword evidence="1" id="KW-0812">Transmembrane</keyword>
<sequence>MGLFNHSEMISIISRRWRWTTRKRVVGKTKMMRMNYIMPEIIFPDPVHVPILSLSPLTPPQTILFMSLLPTFPPVLLQLFNSCILLLLLCFCKVFFFLAHKINQGHKYGEKKKRNTMKKKEIKTKFNPGRLMFQCEINNKHHKFPSPFIDPLLIQVLSWKLPIWSVQCGRLIEHRKGGGLYSLSISLRIFDMQHPPAKLPFKLHIFSCVEFLAQSLCIGVTTEASWDFLHVNCRQLSKFFCSSTITKCAQGNLKHPSESQELTGLLHSCTCSVKKAHLKPQKKIPIPSPPHVNSNLTNYHSCTTFTQKPGCSTKIAPPLPPCLGKMMENDIIFLMKWNSTRVAHNLTACHPACFDMNFVLAVLTVSVRRIADLMIGVAYNTIITCMSTIAQLILGSFQSHSTHYSINFLTFSFSSGHVVLKQMNQMTPVLHWKCCVKRSKNVVPEILTFFSSLKQTHLLLSHKLTETNKKTHFLIANWGMYKCAEAEDNSPVGETPGKS</sequence>
<feature type="transmembrane region" description="Helical" evidence="1">
    <location>
        <begin position="75"/>
        <end position="98"/>
    </location>
</feature>
<evidence type="ECO:0000256" key="1">
    <source>
        <dbReference type="SAM" id="Phobius"/>
    </source>
</evidence>
<evidence type="ECO:0000313" key="3">
    <source>
        <dbReference type="Proteomes" id="UP000037035"/>
    </source>
</evidence>
<keyword evidence="3" id="KW-1185">Reference proteome</keyword>